<protein>
    <submittedName>
        <fullName evidence="2">Uncharacterized protein</fullName>
    </submittedName>
</protein>
<dbReference type="EMBL" id="MU003770">
    <property type="protein sequence ID" value="KAF2724819.1"/>
    <property type="molecule type" value="Genomic_DNA"/>
</dbReference>
<keyword evidence="1" id="KW-0812">Transmembrane</keyword>
<dbReference type="AlphaFoldDB" id="A0A9P4QH72"/>
<evidence type="ECO:0000313" key="3">
    <source>
        <dbReference type="Proteomes" id="UP000799441"/>
    </source>
</evidence>
<dbReference type="Proteomes" id="UP000799441">
    <property type="component" value="Unassembled WGS sequence"/>
</dbReference>
<keyword evidence="1" id="KW-0472">Membrane</keyword>
<name>A0A9P4QH72_9PEZI</name>
<organism evidence="2 3">
    <name type="scientific">Polychaeton citri CBS 116435</name>
    <dbReference type="NCBI Taxonomy" id="1314669"/>
    <lineage>
        <taxon>Eukaryota</taxon>
        <taxon>Fungi</taxon>
        <taxon>Dikarya</taxon>
        <taxon>Ascomycota</taxon>
        <taxon>Pezizomycotina</taxon>
        <taxon>Dothideomycetes</taxon>
        <taxon>Dothideomycetidae</taxon>
        <taxon>Capnodiales</taxon>
        <taxon>Capnodiaceae</taxon>
        <taxon>Polychaeton</taxon>
    </lineage>
</organism>
<evidence type="ECO:0000313" key="2">
    <source>
        <dbReference type="EMBL" id="KAF2724819.1"/>
    </source>
</evidence>
<accession>A0A9P4QH72</accession>
<proteinExistence type="predicted"/>
<comment type="caution">
    <text evidence="2">The sequence shown here is derived from an EMBL/GenBank/DDBJ whole genome shotgun (WGS) entry which is preliminary data.</text>
</comment>
<reference evidence="2" key="1">
    <citation type="journal article" date="2020" name="Stud. Mycol.">
        <title>101 Dothideomycetes genomes: a test case for predicting lifestyles and emergence of pathogens.</title>
        <authorList>
            <person name="Haridas S."/>
            <person name="Albert R."/>
            <person name="Binder M."/>
            <person name="Bloem J."/>
            <person name="Labutti K."/>
            <person name="Salamov A."/>
            <person name="Andreopoulos B."/>
            <person name="Baker S."/>
            <person name="Barry K."/>
            <person name="Bills G."/>
            <person name="Bluhm B."/>
            <person name="Cannon C."/>
            <person name="Castanera R."/>
            <person name="Culley D."/>
            <person name="Daum C."/>
            <person name="Ezra D."/>
            <person name="Gonzalez J."/>
            <person name="Henrissat B."/>
            <person name="Kuo A."/>
            <person name="Liang C."/>
            <person name="Lipzen A."/>
            <person name="Lutzoni F."/>
            <person name="Magnuson J."/>
            <person name="Mondo S."/>
            <person name="Nolan M."/>
            <person name="Ohm R."/>
            <person name="Pangilinan J."/>
            <person name="Park H.-J."/>
            <person name="Ramirez L."/>
            <person name="Alfaro M."/>
            <person name="Sun H."/>
            <person name="Tritt A."/>
            <person name="Yoshinaga Y."/>
            <person name="Zwiers L.-H."/>
            <person name="Turgeon B."/>
            <person name="Goodwin S."/>
            <person name="Spatafora J."/>
            <person name="Crous P."/>
            <person name="Grigoriev I."/>
        </authorList>
    </citation>
    <scope>NUCLEOTIDE SEQUENCE</scope>
    <source>
        <strain evidence="2">CBS 116435</strain>
    </source>
</reference>
<feature type="transmembrane region" description="Helical" evidence="1">
    <location>
        <begin position="6"/>
        <end position="29"/>
    </location>
</feature>
<keyword evidence="1" id="KW-1133">Transmembrane helix</keyword>
<gene>
    <name evidence="2" type="ORF">K431DRAFT_133592</name>
</gene>
<keyword evidence="3" id="KW-1185">Reference proteome</keyword>
<evidence type="ECO:0000256" key="1">
    <source>
        <dbReference type="SAM" id="Phobius"/>
    </source>
</evidence>
<sequence length="86" mass="10147">MVCLPYVIFVQQMGMVSGLLVLSSLSLFFNNRAWIDITAWCVDRRTWCFMNWPVTQPGNLPFQIRLDYVAVCRRLRDRVSWLYGLV</sequence>